<dbReference type="GO" id="GO:0004519">
    <property type="term" value="F:endonuclease activity"/>
    <property type="evidence" value="ECO:0007669"/>
    <property type="project" value="UniProtKB-KW"/>
</dbReference>
<dbReference type="OrthoDB" id="9816185at2"/>
<organism evidence="1 2">
    <name type="scientific">Alkalibacillus haloalkaliphilus</name>
    <dbReference type="NCBI Taxonomy" id="94136"/>
    <lineage>
        <taxon>Bacteria</taxon>
        <taxon>Bacillati</taxon>
        <taxon>Bacillota</taxon>
        <taxon>Bacilli</taxon>
        <taxon>Bacillales</taxon>
        <taxon>Bacillaceae</taxon>
        <taxon>Alkalibacillus</taxon>
    </lineage>
</organism>
<name>A0A511W671_9BACI</name>
<dbReference type="EMBL" id="BJYA01000013">
    <property type="protein sequence ID" value="GEN46251.1"/>
    <property type="molecule type" value="Genomic_DNA"/>
</dbReference>
<dbReference type="Proteomes" id="UP000321440">
    <property type="component" value="Unassembled WGS sequence"/>
</dbReference>
<dbReference type="CDD" id="cd00085">
    <property type="entry name" value="HNHc"/>
    <property type="match status" value="1"/>
</dbReference>
<proteinExistence type="predicted"/>
<keyword evidence="1" id="KW-0540">Nuclease</keyword>
<reference evidence="1 2" key="1">
    <citation type="submission" date="2019-07" db="EMBL/GenBank/DDBJ databases">
        <title>Whole genome shotgun sequence of Alkalibacillus haloalkaliphilus NBRC 103110.</title>
        <authorList>
            <person name="Hosoyama A."/>
            <person name="Uohara A."/>
            <person name="Ohji S."/>
            <person name="Ichikawa N."/>
        </authorList>
    </citation>
    <scope>NUCLEOTIDE SEQUENCE [LARGE SCALE GENOMIC DNA]</scope>
    <source>
        <strain evidence="1 2">NBRC 103110</strain>
    </source>
</reference>
<keyword evidence="2" id="KW-1185">Reference proteome</keyword>
<keyword evidence="1" id="KW-0255">Endonuclease</keyword>
<keyword evidence="1" id="KW-0378">Hydrolase</keyword>
<comment type="caution">
    <text evidence="1">The sequence shown here is derived from an EMBL/GenBank/DDBJ whole genome shotgun (WGS) entry which is preliminary data.</text>
</comment>
<dbReference type="InterPro" id="IPR003615">
    <property type="entry name" value="HNH_nuc"/>
</dbReference>
<gene>
    <name evidence="1" type="ORF">AHA02nite_20270</name>
</gene>
<dbReference type="Gene3D" id="1.10.30.50">
    <property type="match status" value="1"/>
</dbReference>
<dbReference type="AlphaFoldDB" id="A0A511W671"/>
<protein>
    <submittedName>
        <fullName evidence="1">HNH endonuclease</fullName>
    </submittedName>
</protein>
<evidence type="ECO:0000313" key="2">
    <source>
        <dbReference type="Proteomes" id="UP000321440"/>
    </source>
</evidence>
<evidence type="ECO:0000313" key="1">
    <source>
        <dbReference type="EMBL" id="GEN46251.1"/>
    </source>
</evidence>
<sequence length="279" mass="32404">MRALDKPIITHSEVLKSCISNIQDYNLKDRVTNEIDFFYRSSEEYDNKGNSGKLSEIPIIHTVNGNISKEEMRFLYRKLVVKGQPGRVFYDRLLHSSKLCPMCGYRLSTTLDHFLPKSEYPTYAVDPLNLIPCCTDCNMEKGTDVPAGETEKLHPYYDRVNDQKWLFAEVIYDNGIGFRFKTIKPSVWSSQKYNKVNHHFHAFGLSELYSIYASQELNDQAFYLKKLSFEVGSLGVRKQLIEYQKSAEKHYLNNWKSAMYEALGNSEWFCSTGVQEYIV</sequence>
<accession>A0A511W671</accession>
<dbReference type="RefSeq" id="WP_146816907.1">
    <property type="nucleotide sequence ID" value="NZ_BJYA01000013.1"/>
</dbReference>